<protein>
    <submittedName>
        <fullName evidence="2">Periplasmic solute-binding protein</fullName>
    </submittedName>
</protein>
<evidence type="ECO:0000256" key="1">
    <source>
        <dbReference type="SAM" id="SignalP"/>
    </source>
</evidence>
<dbReference type="Proteomes" id="UP000000577">
    <property type="component" value="Chromosome"/>
</dbReference>
<reference evidence="2 3" key="1">
    <citation type="journal article" date="2003" name="Science">
        <title>Genome of Geobacter sulfurreducens: metal reduction in subsurface environments.</title>
        <authorList>
            <person name="Methe B.A."/>
            <person name="Nelson K.E."/>
            <person name="Eisen J.A."/>
            <person name="Paulsen I.T."/>
            <person name="Nelson W."/>
            <person name="Heidelberg J.F."/>
            <person name="Wu D."/>
            <person name="Wu M."/>
            <person name="Ward N."/>
            <person name="Beanan M.J."/>
            <person name="Dodson R.J."/>
            <person name="Madupu R."/>
            <person name="Brinkac L.M."/>
            <person name="Daugherty S.C."/>
            <person name="DeBoy R.T."/>
            <person name="Durkin A.S."/>
            <person name="Gwinn M."/>
            <person name="Kolonay J.F."/>
            <person name="Sullivan S.A."/>
            <person name="Haft D.H."/>
            <person name="Selengut J."/>
            <person name="Davidsen T.M."/>
            <person name="Zafar N."/>
            <person name="White O."/>
            <person name="Tran B."/>
            <person name="Romero C."/>
            <person name="Forberger H.A."/>
            <person name="Weidman J."/>
            <person name="Khouri H."/>
            <person name="Feldblyum T.V."/>
            <person name="Utterback T.R."/>
            <person name="Van Aken S.E."/>
            <person name="Lovley D.R."/>
            <person name="Fraser C.M."/>
        </authorList>
    </citation>
    <scope>NUCLEOTIDE SEQUENCE [LARGE SCALE GENOMIC DNA]</scope>
    <source>
        <strain evidence="3">ATCC 51573 / DSM 12127 / PCA</strain>
    </source>
</reference>
<dbReference type="PATRIC" id="fig|243231.5.peg.2561"/>
<sequence>MRYCLDVILVVLLVAVSVPEAARAADYVLVVNRDNPVKTLTEQEARLMFLGKKTAWPDGRSVTIVLQDGKKAHSSFVQGVLHRSSQQYGIYWKKALFTGTAIPPRTLKGDADVKAFVATTPTAIGYISPETVDASVRVLEVRQ</sequence>
<gene>
    <name evidence="2" type="ordered locus">GSU2532</name>
</gene>
<accession>Q74A58</accession>
<organism evidence="2 3">
    <name type="scientific">Geobacter sulfurreducens (strain ATCC 51573 / DSM 12127 / PCA)</name>
    <dbReference type="NCBI Taxonomy" id="243231"/>
    <lineage>
        <taxon>Bacteria</taxon>
        <taxon>Pseudomonadati</taxon>
        <taxon>Thermodesulfobacteriota</taxon>
        <taxon>Desulfuromonadia</taxon>
        <taxon>Geobacterales</taxon>
        <taxon>Geobacteraceae</taxon>
        <taxon>Geobacter</taxon>
    </lineage>
</organism>
<dbReference type="EMBL" id="AE017180">
    <property type="protein sequence ID" value="AAR35905.1"/>
    <property type="molecule type" value="Genomic_DNA"/>
</dbReference>
<dbReference type="STRING" id="243231.GSU2532"/>
<evidence type="ECO:0000313" key="2">
    <source>
        <dbReference type="EMBL" id="AAR35905.1"/>
    </source>
</evidence>
<dbReference type="HOGENOM" id="CLU_124904_1_1_7"/>
<dbReference type="InParanoid" id="Q74A58"/>
<dbReference type="EnsemblBacteria" id="AAR35905">
    <property type="protein sequence ID" value="AAR35905"/>
    <property type="gene ID" value="GSU2532"/>
</dbReference>
<dbReference type="SMR" id="Q74A58"/>
<name>Q74A58_GEOSL</name>
<reference evidence="2 3" key="2">
    <citation type="journal article" date="2012" name="BMC Genomics">
        <title>Comparative genomic analysis of Geobacter sulfurreducens KN400, a strain with enhanced capacity for extracellular electron transfer and electricity production.</title>
        <authorList>
            <person name="Butler J.E."/>
            <person name="Young N.D."/>
            <person name="Aklujkar M."/>
            <person name="Lovley D.R."/>
        </authorList>
    </citation>
    <scope>NUCLEOTIDE SEQUENCE [LARGE SCALE GENOMIC DNA]</scope>
    <source>
        <strain evidence="3">ATCC 51573 / DSM 12127 / PCA</strain>
    </source>
</reference>
<feature type="chain" id="PRO_5004284873" evidence="1">
    <location>
        <begin position="25"/>
        <end position="143"/>
    </location>
</feature>
<proteinExistence type="predicted"/>
<evidence type="ECO:0000313" key="3">
    <source>
        <dbReference type="Proteomes" id="UP000000577"/>
    </source>
</evidence>
<dbReference type="SUPFAM" id="SSF53850">
    <property type="entry name" value="Periplasmic binding protein-like II"/>
    <property type="match status" value="1"/>
</dbReference>
<keyword evidence="3" id="KW-1185">Reference proteome</keyword>
<keyword evidence="1" id="KW-0732">Signal</keyword>
<dbReference type="eggNOG" id="COG0226">
    <property type="taxonomic scope" value="Bacteria"/>
</dbReference>
<feature type="signal peptide" evidence="1">
    <location>
        <begin position="1"/>
        <end position="24"/>
    </location>
</feature>
<dbReference type="OrthoDB" id="5368589at2"/>
<dbReference type="KEGG" id="gsu:GSU2532"/>
<dbReference type="AlphaFoldDB" id="Q74A58"/>
<dbReference type="RefSeq" id="WP_010943168.1">
    <property type="nucleotide sequence ID" value="NC_002939.5"/>
</dbReference>
<dbReference type="Gene3D" id="3.40.190.10">
    <property type="entry name" value="Periplasmic binding protein-like II"/>
    <property type="match status" value="1"/>
</dbReference>